<reference evidence="1" key="1">
    <citation type="submission" date="2022-05" db="EMBL/GenBank/DDBJ databases">
        <title>A multi-omics perspective on studying reproductive biology in Daphnia sinensis.</title>
        <authorList>
            <person name="Jia J."/>
        </authorList>
    </citation>
    <scope>NUCLEOTIDE SEQUENCE</scope>
    <source>
        <strain evidence="1">WSL</strain>
    </source>
</reference>
<dbReference type="Proteomes" id="UP000820818">
    <property type="component" value="Unassembled WGS sequence"/>
</dbReference>
<name>A0AAD5PL90_9CRUS</name>
<sequence>MNDWVEVGSTDWLRSVPTVIGTVSSPTLVVGDKFSITVDSTVEEITIPSSPTVQLVADLINASDVYPLGITAEVTDEKLVIYSAQEGTNMSFALANVTGTPLTSMGIKVVLSINLKQCMHRMQICRCGHQVRQCHTQPVQCGLKLVLLETSLTTALAVYNATTGSYTNVNVPQAQTDWEATASIDSTGGMAIPADSVYAQYGTGSIYLWKRIATGATVVTGTTDGVKYCQTDSDYVQLTNWRKFDYIANEGAPKKDPVDGTPWFYSYMIKSISWSTKTVHGKVIAMWRSIRMVTLLPPVHRQLT</sequence>
<accession>A0AAD5PL90</accession>
<gene>
    <name evidence="1" type="ORF">GHT06_001833</name>
</gene>
<protein>
    <submittedName>
        <fullName evidence="1">Uncharacterized protein</fullName>
    </submittedName>
</protein>
<dbReference type="AlphaFoldDB" id="A0AAD5PL90"/>
<evidence type="ECO:0000313" key="1">
    <source>
        <dbReference type="EMBL" id="KAI9549433.1"/>
    </source>
</evidence>
<proteinExistence type="predicted"/>
<organism evidence="1 2">
    <name type="scientific">Daphnia sinensis</name>
    <dbReference type="NCBI Taxonomy" id="1820382"/>
    <lineage>
        <taxon>Eukaryota</taxon>
        <taxon>Metazoa</taxon>
        <taxon>Ecdysozoa</taxon>
        <taxon>Arthropoda</taxon>
        <taxon>Crustacea</taxon>
        <taxon>Branchiopoda</taxon>
        <taxon>Diplostraca</taxon>
        <taxon>Cladocera</taxon>
        <taxon>Anomopoda</taxon>
        <taxon>Daphniidae</taxon>
        <taxon>Daphnia</taxon>
        <taxon>Daphnia similis group</taxon>
    </lineage>
</organism>
<dbReference type="EMBL" id="WJBH02000296">
    <property type="protein sequence ID" value="KAI9549433.1"/>
    <property type="molecule type" value="Genomic_DNA"/>
</dbReference>
<comment type="caution">
    <text evidence="1">The sequence shown here is derived from an EMBL/GenBank/DDBJ whole genome shotgun (WGS) entry which is preliminary data.</text>
</comment>
<keyword evidence="2" id="KW-1185">Reference proteome</keyword>
<evidence type="ECO:0000313" key="2">
    <source>
        <dbReference type="Proteomes" id="UP000820818"/>
    </source>
</evidence>